<dbReference type="PANTHER" id="PTHR11717">
    <property type="entry name" value="LOW MOLECULAR WEIGHT PROTEIN TYROSINE PHOSPHATASE"/>
    <property type="match status" value="1"/>
</dbReference>
<dbReference type="PANTHER" id="PTHR11717:SF7">
    <property type="entry name" value="LOW MOLECULAR WEIGHT PHOSPHOTYROSINE PROTEIN PHOSPHATASE"/>
    <property type="match status" value="1"/>
</dbReference>
<dbReference type="SMART" id="SM00226">
    <property type="entry name" value="LMWPc"/>
    <property type="match status" value="1"/>
</dbReference>
<feature type="domain" description="Phosphotyrosine protein phosphatase I" evidence="2">
    <location>
        <begin position="7"/>
        <end position="175"/>
    </location>
</feature>
<sequence length="183" mass="19838">MREPGELAVLYVCTANICRSPFMELWSRHAAGPDSPLRFASAGTQGYRGSPMADEMRPALAELGVDADTFRSRRVTAAMLDEADLVLTAERSHRTFLLDDHPTAFRKVLTLGQAAAAATQVDPEARGRDAVVELSRARATADPAEDVDDPYRRGPEAAARCAATVTSMLSTLLPVLDPTLRER</sequence>
<dbReference type="InterPro" id="IPR023485">
    <property type="entry name" value="Ptyr_pPase"/>
</dbReference>
<reference evidence="3 4" key="1">
    <citation type="journal article" date="2019" name="Int. J. Syst. Evol. Microbiol.">
        <title>The Global Catalogue of Microorganisms (GCM) 10K type strain sequencing project: providing services to taxonomists for standard genome sequencing and annotation.</title>
        <authorList>
            <consortium name="The Broad Institute Genomics Platform"/>
            <consortium name="The Broad Institute Genome Sequencing Center for Infectious Disease"/>
            <person name="Wu L."/>
            <person name="Ma J."/>
        </authorList>
    </citation>
    <scope>NUCLEOTIDE SEQUENCE [LARGE SCALE GENOMIC DNA]</scope>
    <source>
        <strain evidence="3 4">JCM 14046</strain>
    </source>
</reference>
<dbReference type="InterPro" id="IPR036196">
    <property type="entry name" value="Ptyr_pPase_sf"/>
</dbReference>
<dbReference type="InterPro" id="IPR050438">
    <property type="entry name" value="LMW_PTPase"/>
</dbReference>
<dbReference type="Proteomes" id="UP001501612">
    <property type="component" value="Unassembled WGS sequence"/>
</dbReference>
<organism evidence="3 4">
    <name type="scientific">Nocardioides lentus</name>
    <dbReference type="NCBI Taxonomy" id="338077"/>
    <lineage>
        <taxon>Bacteria</taxon>
        <taxon>Bacillati</taxon>
        <taxon>Actinomycetota</taxon>
        <taxon>Actinomycetes</taxon>
        <taxon>Propionibacteriales</taxon>
        <taxon>Nocardioidaceae</taxon>
        <taxon>Nocardioides</taxon>
    </lineage>
</organism>
<accession>A0ABN2P9L2</accession>
<name>A0ABN2P9L2_9ACTN</name>
<keyword evidence="4" id="KW-1185">Reference proteome</keyword>
<dbReference type="EMBL" id="BAAAMY010000004">
    <property type="protein sequence ID" value="GAA1916134.1"/>
    <property type="molecule type" value="Genomic_DNA"/>
</dbReference>
<gene>
    <name evidence="3" type="ORF">GCM10009737_16970</name>
</gene>
<comment type="caution">
    <text evidence="3">The sequence shown here is derived from an EMBL/GenBank/DDBJ whole genome shotgun (WGS) entry which is preliminary data.</text>
</comment>
<evidence type="ECO:0000313" key="3">
    <source>
        <dbReference type="EMBL" id="GAA1916134.1"/>
    </source>
</evidence>
<dbReference type="Gene3D" id="3.40.50.2300">
    <property type="match status" value="1"/>
</dbReference>
<evidence type="ECO:0000256" key="1">
    <source>
        <dbReference type="ARBA" id="ARBA00013064"/>
    </source>
</evidence>
<dbReference type="EC" id="3.1.3.48" evidence="1"/>
<dbReference type="RefSeq" id="WP_344006102.1">
    <property type="nucleotide sequence ID" value="NZ_BAAAMY010000004.1"/>
</dbReference>
<proteinExistence type="predicted"/>
<dbReference type="Pfam" id="PF01451">
    <property type="entry name" value="LMWPc"/>
    <property type="match status" value="1"/>
</dbReference>
<dbReference type="SUPFAM" id="SSF52788">
    <property type="entry name" value="Phosphotyrosine protein phosphatases I"/>
    <property type="match status" value="1"/>
</dbReference>
<evidence type="ECO:0000259" key="2">
    <source>
        <dbReference type="SMART" id="SM00226"/>
    </source>
</evidence>
<evidence type="ECO:0000313" key="4">
    <source>
        <dbReference type="Proteomes" id="UP001501612"/>
    </source>
</evidence>
<protein>
    <recommendedName>
        <fullName evidence="1">protein-tyrosine-phosphatase</fullName>
        <ecNumber evidence="1">3.1.3.48</ecNumber>
    </recommendedName>
</protein>